<dbReference type="AlphaFoldDB" id="A0ABD2C897"/>
<accession>A0ABD2C897</accession>
<reference evidence="1 2" key="1">
    <citation type="journal article" date="2024" name="Ann. Entomol. Soc. Am.">
        <title>Genomic analyses of the southern and eastern yellowjacket wasps (Hymenoptera: Vespidae) reveal evolutionary signatures of social life.</title>
        <authorList>
            <person name="Catto M.A."/>
            <person name="Caine P.B."/>
            <person name="Orr S.E."/>
            <person name="Hunt B.G."/>
            <person name="Goodisman M.A.D."/>
        </authorList>
    </citation>
    <scope>NUCLEOTIDE SEQUENCE [LARGE SCALE GENOMIC DNA]</scope>
    <source>
        <strain evidence="1">232</strain>
        <tissue evidence="1">Head and thorax</tissue>
    </source>
</reference>
<proteinExistence type="predicted"/>
<gene>
    <name evidence="1" type="ORF">V1477_010331</name>
</gene>
<evidence type="ECO:0000313" key="1">
    <source>
        <dbReference type="EMBL" id="KAL2741270.1"/>
    </source>
</evidence>
<dbReference type="EMBL" id="JAYRBN010000059">
    <property type="protein sequence ID" value="KAL2741270.1"/>
    <property type="molecule type" value="Genomic_DNA"/>
</dbReference>
<protein>
    <submittedName>
        <fullName evidence="1">Neurotrimin-like isoform X2</fullName>
    </submittedName>
</protein>
<sequence>MSTYLIFNQLRIIHPQFRPKSRSSVLEPSQNFLSSLIWSYVRSISFLARLRIRGTKQRRDYMSKRPPQNVAQEGNYNTIELYSKVPQNSSNMALSHILILPCCHSKCSYIVPVDPHMQQPPRGGTWVGITCDIVKSMSELYLKSVTKLYILKSITILYI</sequence>
<dbReference type="Proteomes" id="UP001607303">
    <property type="component" value="Unassembled WGS sequence"/>
</dbReference>
<evidence type="ECO:0000313" key="2">
    <source>
        <dbReference type="Proteomes" id="UP001607303"/>
    </source>
</evidence>
<name>A0ABD2C897_VESMC</name>
<keyword evidence="2" id="KW-1185">Reference proteome</keyword>
<comment type="caution">
    <text evidence="1">The sequence shown here is derived from an EMBL/GenBank/DDBJ whole genome shotgun (WGS) entry which is preliminary data.</text>
</comment>
<organism evidence="1 2">
    <name type="scientific">Vespula maculifrons</name>
    <name type="common">Eastern yellow jacket</name>
    <name type="synonym">Wasp</name>
    <dbReference type="NCBI Taxonomy" id="7453"/>
    <lineage>
        <taxon>Eukaryota</taxon>
        <taxon>Metazoa</taxon>
        <taxon>Ecdysozoa</taxon>
        <taxon>Arthropoda</taxon>
        <taxon>Hexapoda</taxon>
        <taxon>Insecta</taxon>
        <taxon>Pterygota</taxon>
        <taxon>Neoptera</taxon>
        <taxon>Endopterygota</taxon>
        <taxon>Hymenoptera</taxon>
        <taxon>Apocrita</taxon>
        <taxon>Aculeata</taxon>
        <taxon>Vespoidea</taxon>
        <taxon>Vespidae</taxon>
        <taxon>Vespinae</taxon>
        <taxon>Vespula</taxon>
    </lineage>
</organism>